<dbReference type="OrthoDB" id="10529446at2759"/>
<gene>
    <name evidence="1" type="ORF">VP01_507g6</name>
</gene>
<evidence type="ECO:0000313" key="2">
    <source>
        <dbReference type="Proteomes" id="UP000037035"/>
    </source>
</evidence>
<reference evidence="1 2" key="1">
    <citation type="submission" date="2015-08" db="EMBL/GenBank/DDBJ databases">
        <title>Next Generation Sequencing and Analysis of the Genome of Puccinia sorghi L Schw, the Causal Agent of Maize Common Rust.</title>
        <authorList>
            <person name="Rochi L."/>
            <person name="Burguener G."/>
            <person name="Darino M."/>
            <person name="Turjanski A."/>
            <person name="Kreff E."/>
            <person name="Dieguez M.J."/>
            <person name="Sacco F."/>
        </authorList>
    </citation>
    <scope>NUCLEOTIDE SEQUENCE [LARGE SCALE GENOMIC DNA]</scope>
    <source>
        <strain evidence="1 2">RO10H11247</strain>
    </source>
</reference>
<dbReference type="EMBL" id="LAVV01010253">
    <property type="protein sequence ID" value="KNZ49335.1"/>
    <property type="molecule type" value="Genomic_DNA"/>
</dbReference>
<organism evidence="1 2">
    <name type="scientific">Puccinia sorghi</name>
    <dbReference type="NCBI Taxonomy" id="27349"/>
    <lineage>
        <taxon>Eukaryota</taxon>
        <taxon>Fungi</taxon>
        <taxon>Dikarya</taxon>
        <taxon>Basidiomycota</taxon>
        <taxon>Pucciniomycotina</taxon>
        <taxon>Pucciniomycetes</taxon>
        <taxon>Pucciniales</taxon>
        <taxon>Pucciniaceae</taxon>
        <taxon>Puccinia</taxon>
    </lineage>
</organism>
<evidence type="ECO:0000313" key="1">
    <source>
        <dbReference type="EMBL" id="KNZ49335.1"/>
    </source>
</evidence>
<accession>A0A0L6UNF9</accession>
<keyword evidence="2" id="KW-1185">Reference proteome</keyword>
<name>A0A0L6UNF9_9BASI</name>
<dbReference type="AlphaFoldDB" id="A0A0L6UNF9"/>
<comment type="caution">
    <text evidence="1">The sequence shown here is derived from an EMBL/GenBank/DDBJ whole genome shotgun (WGS) entry which is preliminary data.</text>
</comment>
<dbReference type="VEuPathDB" id="FungiDB:VP01_507g6"/>
<dbReference type="Proteomes" id="UP000037035">
    <property type="component" value="Unassembled WGS sequence"/>
</dbReference>
<protein>
    <submittedName>
        <fullName evidence="1">Uncharacterized protein</fullName>
    </submittedName>
</protein>
<proteinExistence type="predicted"/>
<sequence>MVEINCRPIGGPVPCLFDLIILIDCNMGSHNQLQSMESIRLVYKGTTKIRLAFLRLVIGHKVLHHNPRNPMTTWEIIDCKFSELIIQKDKALYVSLWMPKWRPELLRPTTAKKTCSTACS</sequence>